<dbReference type="Proteomes" id="UP000266723">
    <property type="component" value="Unassembled WGS sequence"/>
</dbReference>
<proteinExistence type="predicted"/>
<keyword evidence="2" id="KW-1185">Reference proteome</keyword>
<protein>
    <submittedName>
        <fullName evidence="1">Uncharacterized protein</fullName>
    </submittedName>
</protein>
<organism evidence="1 2">
    <name type="scientific">Brassica cretica</name>
    <name type="common">Mustard</name>
    <dbReference type="NCBI Taxonomy" id="69181"/>
    <lineage>
        <taxon>Eukaryota</taxon>
        <taxon>Viridiplantae</taxon>
        <taxon>Streptophyta</taxon>
        <taxon>Embryophyta</taxon>
        <taxon>Tracheophyta</taxon>
        <taxon>Spermatophyta</taxon>
        <taxon>Magnoliopsida</taxon>
        <taxon>eudicotyledons</taxon>
        <taxon>Gunneridae</taxon>
        <taxon>Pentapetalae</taxon>
        <taxon>rosids</taxon>
        <taxon>malvids</taxon>
        <taxon>Brassicales</taxon>
        <taxon>Brassicaceae</taxon>
        <taxon>Brassiceae</taxon>
        <taxon>Brassica</taxon>
    </lineage>
</organism>
<reference evidence="1 2" key="1">
    <citation type="journal article" date="2020" name="BMC Genomics">
        <title>Intraspecific diversification of the crop wild relative Brassica cretica Lam. using demographic model selection.</title>
        <authorList>
            <person name="Kioukis A."/>
            <person name="Michalopoulou V.A."/>
            <person name="Briers L."/>
            <person name="Pirintsos S."/>
            <person name="Studholme D.J."/>
            <person name="Pavlidis P."/>
            <person name="Sarris P.F."/>
        </authorList>
    </citation>
    <scope>NUCLEOTIDE SEQUENCE [LARGE SCALE GENOMIC DNA]</scope>
    <source>
        <strain evidence="2">cv. PFS-1207/04</strain>
    </source>
</reference>
<dbReference type="EMBL" id="QGKV02000759">
    <property type="protein sequence ID" value="KAF3562959.1"/>
    <property type="molecule type" value="Genomic_DNA"/>
</dbReference>
<evidence type="ECO:0000313" key="2">
    <source>
        <dbReference type="Proteomes" id="UP000266723"/>
    </source>
</evidence>
<accession>A0ABQ7CU57</accession>
<name>A0ABQ7CU57_BRACR</name>
<evidence type="ECO:0000313" key="1">
    <source>
        <dbReference type="EMBL" id="KAF3562959.1"/>
    </source>
</evidence>
<gene>
    <name evidence="1" type="ORF">DY000_02010982</name>
</gene>
<sequence>MEMKQATEEDVFPDGTFLDKGSRVYFSIYAMGRINQYGVKTVKCLNQRGGYKEDNENDGCFNLVELLNKGEDHEEMFRGEEARFKSKEEEEIS</sequence>
<comment type="caution">
    <text evidence="1">The sequence shown here is derived from an EMBL/GenBank/DDBJ whole genome shotgun (WGS) entry which is preliminary data.</text>
</comment>